<dbReference type="AlphaFoldDB" id="A0A0E9VX73"/>
<reference evidence="1" key="2">
    <citation type="journal article" date="2015" name="Fish Shellfish Immunol.">
        <title>Early steps in the European eel (Anguilla anguilla)-Vibrio vulnificus interaction in the gills: Role of the RtxA13 toxin.</title>
        <authorList>
            <person name="Callol A."/>
            <person name="Pajuelo D."/>
            <person name="Ebbesson L."/>
            <person name="Teles M."/>
            <person name="MacKenzie S."/>
            <person name="Amaro C."/>
        </authorList>
    </citation>
    <scope>NUCLEOTIDE SEQUENCE</scope>
</reference>
<protein>
    <submittedName>
        <fullName evidence="1">Uncharacterized protein</fullName>
    </submittedName>
</protein>
<evidence type="ECO:0000313" key="1">
    <source>
        <dbReference type="EMBL" id="JAH81848.1"/>
    </source>
</evidence>
<dbReference type="EMBL" id="GBXM01026729">
    <property type="protein sequence ID" value="JAH81848.1"/>
    <property type="molecule type" value="Transcribed_RNA"/>
</dbReference>
<sequence length="45" mass="4844">MLFKNINTISLHQSNVVPLSPAFFPPSQQGSYYAGPCVAAPPSYC</sequence>
<organism evidence="1">
    <name type="scientific">Anguilla anguilla</name>
    <name type="common">European freshwater eel</name>
    <name type="synonym">Muraena anguilla</name>
    <dbReference type="NCBI Taxonomy" id="7936"/>
    <lineage>
        <taxon>Eukaryota</taxon>
        <taxon>Metazoa</taxon>
        <taxon>Chordata</taxon>
        <taxon>Craniata</taxon>
        <taxon>Vertebrata</taxon>
        <taxon>Euteleostomi</taxon>
        <taxon>Actinopterygii</taxon>
        <taxon>Neopterygii</taxon>
        <taxon>Teleostei</taxon>
        <taxon>Anguilliformes</taxon>
        <taxon>Anguillidae</taxon>
        <taxon>Anguilla</taxon>
    </lineage>
</organism>
<name>A0A0E9VX73_ANGAN</name>
<proteinExistence type="predicted"/>
<reference evidence="1" key="1">
    <citation type="submission" date="2014-11" db="EMBL/GenBank/DDBJ databases">
        <authorList>
            <person name="Amaro Gonzalez C."/>
        </authorList>
    </citation>
    <scope>NUCLEOTIDE SEQUENCE</scope>
</reference>
<accession>A0A0E9VX73</accession>